<name>A0A8S5PJA0_9CAUD</name>
<evidence type="ECO:0000313" key="2">
    <source>
        <dbReference type="EMBL" id="DAE07142.1"/>
    </source>
</evidence>
<keyword evidence="1" id="KW-1133">Transmembrane helix</keyword>
<reference evidence="2" key="1">
    <citation type="journal article" date="2021" name="Proc. Natl. Acad. Sci. U.S.A.">
        <title>A Catalog of Tens of Thousands of Viruses from Human Metagenomes Reveals Hidden Associations with Chronic Diseases.</title>
        <authorList>
            <person name="Tisza M.J."/>
            <person name="Buck C.B."/>
        </authorList>
    </citation>
    <scope>NUCLEOTIDE SEQUENCE</scope>
    <source>
        <strain evidence="2">CtsK93</strain>
    </source>
</reference>
<proteinExistence type="predicted"/>
<dbReference type="EMBL" id="BK015446">
    <property type="protein sequence ID" value="DAE07142.1"/>
    <property type="molecule type" value="Genomic_DNA"/>
</dbReference>
<keyword evidence="1" id="KW-0812">Transmembrane</keyword>
<evidence type="ECO:0000256" key="1">
    <source>
        <dbReference type="SAM" id="Phobius"/>
    </source>
</evidence>
<accession>A0A8S5PJA0</accession>
<feature type="transmembrane region" description="Helical" evidence="1">
    <location>
        <begin position="33"/>
        <end position="50"/>
    </location>
</feature>
<keyword evidence="1" id="KW-0472">Membrane</keyword>
<protein>
    <submittedName>
        <fullName evidence="2">Uncharacterized protein</fullName>
    </submittedName>
</protein>
<sequence length="59" mass="7226">MLVDTRFTHYIGYLLLLDYFYKEYITYIHSPKCSFIYYIVLVYSLYYNYLGRSPFVSPV</sequence>
<organism evidence="2">
    <name type="scientific">Myoviridae sp. ctsK93</name>
    <dbReference type="NCBI Taxonomy" id="2825190"/>
    <lineage>
        <taxon>Viruses</taxon>
        <taxon>Duplodnaviria</taxon>
        <taxon>Heunggongvirae</taxon>
        <taxon>Uroviricota</taxon>
        <taxon>Caudoviricetes</taxon>
    </lineage>
</organism>